<accession>A0ABT6FL00</accession>
<dbReference type="Pfam" id="PF11821">
    <property type="entry name" value="ActD"/>
    <property type="match status" value="1"/>
</dbReference>
<feature type="transmembrane region" description="Helical" evidence="1">
    <location>
        <begin position="101"/>
        <end position="127"/>
    </location>
</feature>
<proteinExistence type="predicted"/>
<dbReference type="PANTHER" id="PTHR40394">
    <property type="entry name" value="LIPOPROTEIN-RELATED"/>
    <property type="match status" value="1"/>
</dbReference>
<feature type="transmembrane region" description="Helical" evidence="1">
    <location>
        <begin position="66"/>
        <end position="89"/>
    </location>
</feature>
<dbReference type="RefSeq" id="WP_277864516.1">
    <property type="nucleotide sequence ID" value="NZ_JARRAG010000003.1"/>
</dbReference>
<reference evidence="2 3" key="1">
    <citation type="submission" date="2023-03" db="EMBL/GenBank/DDBJ databases">
        <title>Paludisphaera mucosa sp. nov. a novel planctomycete from northern fen.</title>
        <authorList>
            <person name="Ivanova A."/>
        </authorList>
    </citation>
    <scope>NUCLEOTIDE SEQUENCE [LARGE SCALE GENOMIC DNA]</scope>
    <source>
        <strain evidence="2 3">Pla2</strain>
    </source>
</reference>
<evidence type="ECO:0000313" key="3">
    <source>
        <dbReference type="Proteomes" id="UP001216907"/>
    </source>
</evidence>
<dbReference type="Proteomes" id="UP001216907">
    <property type="component" value="Unassembled WGS sequence"/>
</dbReference>
<dbReference type="EMBL" id="JARRAG010000003">
    <property type="protein sequence ID" value="MDG3008189.1"/>
    <property type="molecule type" value="Genomic_DNA"/>
</dbReference>
<evidence type="ECO:0000313" key="2">
    <source>
        <dbReference type="EMBL" id="MDG3008189.1"/>
    </source>
</evidence>
<protein>
    <submittedName>
        <fullName evidence="2">DUF3341 domain-containing protein</fullName>
    </submittedName>
</protein>
<comment type="caution">
    <text evidence="2">The sequence shown here is derived from an EMBL/GenBank/DDBJ whole genome shotgun (WGS) entry which is preliminary data.</text>
</comment>
<keyword evidence="1" id="KW-0812">Transmembrane</keyword>
<sequence>MSVQHAPENPEVYGLMAEFDDPDRLVEVTRSAYERGFRQMEAYTPFPVEGLDHALGYHRNKVPRTVFAGALLGGVGGFLMQCWSAMYYYPHNIAGKPLYSWPAFIPITFEMTVLGGALAAVFGMLYFNGLPRLYHPVFNAPEFARASDDGFFLCVQSRDPLFDPEATLAFLETCGPRSISVVPY</sequence>
<gene>
    <name evidence="2" type="ORF">PZE19_30855</name>
</gene>
<organism evidence="2 3">
    <name type="scientific">Paludisphaera mucosa</name>
    <dbReference type="NCBI Taxonomy" id="3030827"/>
    <lineage>
        <taxon>Bacteria</taxon>
        <taxon>Pseudomonadati</taxon>
        <taxon>Planctomycetota</taxon>
        <taxon>Planctomycetia</taxon>
        <taxon>Isosphaerales</taxon>
        <taxon>Isosphaeraceae</taxon>
        <taxon>Paludisphaera</taxon>
    </lineage>
</organism>
<name>A0ABT6FL00_9BACT</name>
<dbReference type="PANTHER" id="PTHR40394:SF2">
    <property type="entry name" value="QUINOL:CYTOCHROME C OXIDOREDUCTASE MEMBRANE PROTEIN"/>
    <property type="match status" value="1"/>
</dbReference>
<dbReference type="InterPro" id="IPR021776">
    <property type="entry name" value="ActD"/>
</dbReference>
<evidence type="ECO:0000256" key="1">
    <source>
        <dbReference type="SAM" id="Phobius"/>
    </source>
</evidence>
<keyword evidence="1" id="KW-0472">Membrane</keyword>
<keyword evidence="1" id="KW-1133">Transmembrane helix</keyword>
<keyword evidence="3" id="KW-1185">Reference proteome</keyword>